<evidence type="ECO:0000313" key="3">
    <source>
        <dbReference type="Proteomes" id="UP001597018"/>
    </source>
</evidence>
<comment type="caution">
    <text evidence="2">The sequence shown here is derived from an EMBL/GenBank/DDBJ whole genome shotgun (WGS) entry which is preliminary data.</text>
</comment>
<gene>
    <name evidence="2" type="ORF">ACFQ16_01870</name>
</gene>
<reference evidence="3" key="1">
    <citation type="journal article" date="2019" name="Int. J. Syst. Evol. Microbiol.">
        <title>The Global Catalogue of Microorganisms (GCM) 10K type strain sequencing project: providing services to taxonomists for standard genome sequencing and annotation.</title>
        <authorList>
            <consortium name="The Broad Institute Genomics Platform"/>
            <consortium name="The Broad Institute Genome Sequencing Center for Infectious Disease"/>
            <person name="Wu L."/>
            <person name="Ma J."/>
        </authorList>
    </citation>
    <scope>NUCLEOTIDE SEQUENCE [LARGE SCALE GENOMIC DNA]</scope>
    <source>
        <strain evidence="3">CCUG 56401</strain>
    </source>
</reference>
<proteinExistence type="predicted"/>
<keyword evidence="3" id="KW-1185">Reference proteome</keyword>
<protein>
    <submittedName>
        <fullName evidence="2">DUF6191 domain-containing protein</fullName>
    </submittedName>
</protein>
<dbReference type="EMBL" id="JBHTIW010000001">
    <property type="protein sequence ID" value="MFD0918480.1"/>
    <property type="molecule type" value="Genomic_DNA"/>
</dbReference>
<feature type="region of interest" description="Disordered" evidence="1">
    <location>
        <begin position="1"/>
        <end position="21"/>
    </location>
</feature>
<dbReference type="Proteomes" id="UP001597018">
    <property type="component" value="Unassembled WGS sequence"/>
</dbReference>
<accession>A0ABW3FML7</accession>
<name>A0ABW3FML7_9PSEU</name>
<evidence type="ECO:0000256" key="1">
    <source>
        <dbReference type="SAM" id="MobiDB-lite"/>
    </source>
</evidence>
<organism evidence="2 3">
    <name type="scientific">Saccharopolyspora rosea</name>
    <dbReference type="NCBI Taxonomy" id="524884"/>
    <lineage>
        <taxon>Bacteria</taxon>
        <taxon>Bacillati</taxon>
        <taxon>Actinomycetota</taxon>
        <taxon>Actinomycetes</taxon>
        <taxon>Pseudonocardiales</taxon>
        <taxon>Pseudonocardiaceae</taxon>
        <taxon>Saccharopolyspora</taxon>
    </lineage>
</organism>
<evidence type="ECO:0000313" key="2">
    <source>
        <dbReference type="EMBL" id="MFD0918480.1"/>
    </source>
</evidence>
<sequence>MAIDRAARAKRRRGLRAAEQDADTRREVAASVLDVAGLFSSGAKHQREQLEWVAVAKEDDHEYGAGPLDLDSGVVRLRGDERD</sequence>
<dbReference type="RefSeq" id="WP_263249900.1">
    <property type="nucleotide sequence ID" value="NZ_BAABLT010000022.1"/>
</dbReference>